<keyword evidence="1" id="KW-0812">Transmembrane</keyword>
<feature type="transmembrane region" description="Helical" evidence="1">
    <location>
        <begin position="237"/>
        <end position="253"/>
    </location>
</feature>
<proteinExistence type="predicted"/>
<evidence type="ECO:0008006" key="4">
    <source>
        <dbReference type="Google" id="ProtNLM"/>
    </source>
</evidence>
<accession>A0A8S1P3S0</accession>
<dbReference type="AlphaFoldDB" id="A0A8S1P3S0"/>
<feature type="transmembrane region" description="Helical" evidence="1">
    <location>
        <begin position="181"/>
        <end position="200"/>
    </location>
</feature>
<dbReference type="EMBL" id="CAJJDN010000069">
    <property type="protein sequence ID" value="CAD8097689.1"/>
    <property type="molecule type" value="Genomic_DNA"/>
</dbReference>
<evidence type="ECO:0000313" key="2">
    <source>
        <dbReference type="EMBL" id="CAD8097689.1"/>
    </source>
</evidence>
<dbReference type="Proteomes" id="UP000692954">
    <property type="component" value="Unassembled WGS sequence"/>
</dbReference>
<feature type="transmembrane region" description="Helical" evidence="1">
    <location>
        <begin position="65"/>
        <end position="88"/>
    </location>
</feature>
<sequence>MQIILLMWKHSFQIAIGLQQQAFQLIKDQINQIVIIILKIPKDLKTKEQIHCFSTTQKFHLCLQIFFSLAIQQIKCFIFFLLSLMILLKKRLFKSQTLQYIQYLDKIINQIKFKQRKPKIIGFIKSLLKIYHQFFKIKLYSLQKSVQSTKQLCLLDISVKLNQIKIIYSLFNKFMNQAEKFNSLVYISNSTLIIIFKWFFKLYCSIQLISCYNNNWNHYFLISNIKLKAQSKDFQELYGIYLFSSLRFFYYFMKIHIISQKQFIIGLISNFCLSSIILIIILFSMNDEIPIDFIEKNKVILGWFIIYLVFIAIFVEFCVLIVGIFIYIFQIYKIIQNMSILFYQKAKQTSIFFIDQYNKVQFKINILSQLLGQQLCIIFLFLLLFQFQILFNLIQIINRFVIFKFLLTTLNQQ</sequence>
<comment type="caution">
    <text evidence="2">The sequence shown here is derived from an EMBL/GenBank/DDBJ whole genome shotgun (WGS) entry which is preliminary data.</text>
</comment>
<evidence type="ECO:0000313" key="3">
    <source>
        <dbReference type="Proteomes" id="UP000692954"/>
    </source>
</evidence>
<protein>
    <recommendedName>
        <fullName evidence="4">Transmembrane protein</fullName>
    </recommendedName>
</protein>
<reference evidence="2" key="1">
    <citation type="submission" date="2021-01" db="EMBL/GenBank/DDBJ databases">
        <authorList>
            <consortium name="Genoscope - CEA"/>
            <person name="William W."/>
        </authorList>
    </citation>
    <scope>NUCLEOTIDE SEQUENCE</scope>
</reference>
<feature type="transmembrane region" description="Helical" evidence="1">
    <location>
        <begin position="265"/>
        <end position="284"/>
    </location>
</feature>
<keyword evidence="1" id="KW-1133">Transmembrane helix</keyword>
<feature type="transmembrane region" description="Helical" evidence="1">
    <location>
        <begin position="375"/>
        <end position="397"/>
    </location>
</feature>
<name>A0A8S1P3S0_9CILI</name>
<gene>
    <name evidence="2" type="ORF">PSON_ATCC_30995.1.T0690004</name>
</gene>
<keyword evidence="1" id="KW-0472">Membrane</keyword>
<keyword evidence="3" id="KW-1185">Reference proteome</keyword>
<feature type="transmembrane region" description="Helical" evidence="1">
    <location>
        <begin position="304"/>
        <end position="329"/>
    </location>
</feature>
<organism evidence="2 3">
    <name type="scientific">Paramecium sonneborni</name>
    <dbReference type="NCBI Taxonomy" id="65129"/>
    <lineage>
        <taxon>Eukaryota</taxon>
        <taxon>Sar</taxon>
        <taxon>Alveolata</taxon>
        <taxon>Ciliophora</taxon>
        <taxon>Intramacronucleata</taxon>
        <taxon>Oligohymenophorea</taxon>
        <taxon>Peniculida</taxon>
        <taxon>Parameciidae</taxon>
        <taxon>Paramecium</taxon>
    </lineage>
</organism>
<evidence type="ECO:0000256" key="1">
    <source>
        <dbReference type="SAM" id="Phobius"/>
    </source>
</evidence>